<evidence type="ECO:0000259" key="12">
    <source>
        <dbReference type="PROSITE" id="PS51674"/>
    </source>
</evidence>
<sequence length="95" mass="10493">MVKPKWPAVLTAPLFVRAAEGPLRCREDPEAFHQGGTTPEGAEELCRGCSCLLECRVYALENQEFGVWGGWTRQQREAERRRAAKAACSGSRVTG</sequence>
<keyword evidence="8" id="KW-0805">Transcription regulation</keyword>
<gene>
    <name evidence="13" type="ORF">QBA35_28920</name>
</gene>
<keyword evidence="11" id="KW-0804">Transcription</keyword>
<name>A0ABU8AUB5_9ACTN</name>
<dbReference type="InterPro" id="IPR003482">
    <property type="entry name" value="Whib"/>
</dbReference>
<evidence type="ECO:0000256" key="8">
    <source>
        <dbReference type="ARBA" id="ARBA00023015"/>
    </source>
</evidence>
<evidence type="ECO:0000256" key="4">
    <source>
        <dbReference type="ARBA" id="ARBA00022485"/>
    </source>
</evidence>
<evidence type="ECO:0000256" key="2">
    <source>
        <dbReference type="ARBA" id="ARBA00004496"/>
    </source>
</evidence>
<evidence type="ECO:0000256" key="7">
    <source>
        <dbReference type="ARBA" id="ARBA00023014"/>
    </source>
</evidence>
<protein>
    <submittedName>
        <fullName evidence="13">WhiB family transcriptional regulator</fullName>
    </submittedName>
</protein>
<dbReference type="Pfam" id="PF02467">
    <property type="entry name" value="Whib"/>
    <property type="match status" value="1"/>
</dbReference>
<comment type="subcellular location">
    <subcellularLocation>
        <location evidence="2">Cytoplasm</location>
    </subcellularLocation>
</comment>
<evidence type="ECO:0000256" key="5">
    <source>
        <dbReference type="ARBA" id="ARBA00022723"/>
    </source>
</evidence>
<reference evidence="13" key="1">
    <citation type="submission" date="2023-04" db="EMBL/GenBank/DDBJ databases">
        <title>Genomic diversity of scab-causing Streptomyces spp. in the province of Quebec, Canada.</title>
        <authorList>
            <person name="Biessy A."/>
            <person name="Cadieux M."/>
            <person name="Ciotola M."/>
            <person name="Filion M."/>
        </authorList>
    </citation>
    <scope>NUCLEOTIDE SEQUENCE</scope>
    <source>
        <strain evidence="13">B21-115</strain>
    </source>
</reference>
<evidence type="ECO:0000313" key="14">
    <source>
        <dbReference type="Proteomes" id="UP001310290"/>
    </source>
</evidence>
<evidence type="ECO:0000256" key="3">
    <source>
        <dbReference type="ARBA" id="ARBA00006597"/>
    </source>
</evidence>
<dbReference type="EMBL" id="JARULZ010000002">
    <property type="protein sequence ID" value="MEH0637301.1"/>
    <property type="molecule type" value="Genomic_DNA"/>
</dbReference>
<dbReference type="RefSeq" id="WP_334660277.1">
    <property type="nucleotide sequence ID" value="NZ_JARULZ010000002.1"/>
</dbReference>
<evidence type="ECO:0000256" key="6">
    <source>
        <dbReference type="ARBA" id="ARBA00023004"/>
    </source>
</evidence>
<proteinExistence type="inferred from homology"/>
<dbReference type="PANTHER" id="PTHR38839">
    <property type="entry name" value="TRANSCRIPTIONAL REGULATOR WHID-RELATED"/>
    <property type="match status" value="1"/>
</dbReference>
<dbReference type="Proteomes" id="UP001310290">
    <property type="component" value="Unassembled WGS sequence"/>
</dbReference>
<comment type="cofactor">
    <cofactor evidence="1">
        <name>[4Fe-4S] cluster</name>
        <dbReference type="ChEBI" id="CHEBI:49883"/>
    </cofactor>
</comment>
<dbReference type="InterPro" id="IPR034768">
    <property type="entry name" value="4FE4S_WBL"/>
</dbReference>
<keyword evidence="9" id="KW-0238">DNA-binding</keyword>
<keyword evidence="6" id="KW-0408">Iron</keyword>
<feature type="domain" description="4Fe-4S Wbl-type" evidence="12">
    <location>
        <begin position="24"/>
        <end position="78"/>
    </location>
</feature>
<evidence type="ECO:0000256" key="1">
    <source>
        <dbReference type="ARBA" id="ARBA00001966"/>
    </source>
</evidence>
<accession>A0ABU8AUB5</accession>
<evidence type="ECO:0000313" key="13">
    <source>
        <dbReference type="EMBL" id="MEH0637301.1"/>
    </source>
</evidence>
<organism evidence="13 14">
    <name type="scientific">Streptomyces bottropensis</name>
    <dbReference type="NCBI Taxonomy" id="42235"/>
    <lineage>
        <taxon>Bacteria</taxon>
        <taxon>Bacillati</taxon>
        <taxon>Actinomycetota</taxon>
        <taxon>Actinomycetes</taxon>
        <taxon>Kitasatosporales</taxon>
        <taxon>Streptomycetaceae</taxon>
        <taxon>Streptomyces</taxon>
    </lineage>
</organism>
<evidence type="ECO:0000256" key="9">
    <source>
        <dbReference type="ARBA" id="ARBA00023125"/>
    </source>
</evidence>
<keyword evidence="7" id="KW-0411">Iron-sulfur</keyword>
<keyword evidence="10" id="KW-1015">Disulfide bond</keyword>
<evidence type="ECO:0000256" key="10">
    <source>
        <dbReference type="ARBA" id="ARBA00023157"/>
    </source>
</evidence>
<keyword evidence="4" id="KW-0004">4Fe-4S</keyword>
<keyword evidence="5" id="KW-0479">Metal-binding</keyword>
<keyword evidence="14" id="KW-1185">Reference proteome</keyword>
<evidence type="ECO:0000256" key="11">
    <source>
        <dbReference type="ARBA" id="ARBA00023163"/>
    </source>
</evidence>
<comment type="caution">
    <text evidence="13">The sequence shown here is derived from an EMBL/GenBank/DDBJ whole genome shotgun (WGS) entry which is preliminary data.</text>
</comment>
<dbReference type="PROSITE" id="PS51674">
    <property type="entry name" value="4FE4S_WBL"/>
    <property type="match status" value="1"/>
</dbReference>
<comment type="similarity">
    <text evidence="3">Belongs to the WhiB family.</text>
</comment>